<accession>A0ACC2P8Q9</accession>
<proteinExistence type="predicted"/>
<sequence length="632" mass="70502">MATSESDDFESADEDLNACAESFNRRKKYASIGSDSDDDVDFIPVQPKVRRGSNKALIQPNFAEVNSQENSVHNKRKMNIASSRDEVLEKNTNALNEGHSHDYVSMEKTDACNKLNVDTKLTSNETLKKSEELKQTPSNRDRKPKQLKTREVQSKMKKLGATKIETFPEIENTVSNEPQGISDQDESNLSKQKSCQESNVQNLCGELLTKQQTETDKDDKYHPVLEKLANSQVNADLEESWGAWGSWGVSSLINSASAGVSTLTSHVTQGFSLLEETMGVPDPVALAEDGPDKQPASDENGVEHLEESPSLYLPTFGFGDLMSSVNSITKYVESTSNRVISGGLDTLETIGKKTMEVLQEGDPGLKKKRALFATDVDKPILSQILREAKEKADIEEKSVEDKELSRKVHFESLFDDYQGLVHLEALEMLSKQCNMKIQNQLISLDESSLTSIQETLDEVKELCDLGDEDSDDDREQADKEFIDKLREASKDLGVPVTYDKLTDVWVEMNKEISLDLELSHRDIFQKAISALAKFTALSVERFHKTAELLLIKERRSTVNEADSLVQLTKILSSQIGSIANLYCRRLKGFKQECDESESNTSITSIFLEATNASSYIQEAFRLLIPILQVGAI</sequence>
<organism evidence="1 2">
    <name type="scientific">Eretmocerus hayati</name>
    <dbReference type="NCBI Taxonomy" id="131215"/>
    <lineage>
        <taxon>Eukaryota</taxon>
        <taxon>Metazoa</taxon>
        <taxon>Ecdysozoa</taxon>
        <taxon>Arthropoda</taxon>
        <taxon>Hexapoda</taxon>
        <taxon>Insecta</taxon>
        <taxon>Pterygota</taxon>
        <taxon>Neoptera</taxon>
        <taxon>Endopterygota</taxon>
        <taxon>Hymenoptera</taxon>
        <taxon>Apocrita</taxon>
        <taxon>Proctotrupomorpha</taxon>
        <taxon>Chalcidoidea</taxon>
        <taxon>Aphelinidae</taxon>
        <taxon>Aphelininae</taxon>
        <taxon>Eretmocerus</taxon>
    </lineage>
</organism>
<reference evidence="1" key="1">
    <citation type="submission" date="2023-04" db="EMBL/GenBank/DDBJ databases">
        <title>A chromosome-level genome assembly of the parasitoid wasp Eretmocerus hayati.</title>
        <authorList>
            <person name="Zhong Y."/>
            <person name="Liu S."/>
            <person name="Liu Y."/>
        </authorList>
    </citation>
    <scope>NUCLEOTIDE SEQUENCE</scope>
    <source>
        <strain evidence="1">ZJU_SS_LIU_2023</strain>
    </source>
</reference>
<gene>
    <name evidence="1" type="ORF">QAD02_015451</name>
</gene>
<dbReference type="Proteomes" id="UP001239111">
    <property type="component" value="Chromosome 2"/>
</dbReference>
<evidence type="ECO:0000313" key="2">
    <source>
        <dbReference type="Proteomes" id="UP001239111"/>
    </source>
</evidence>
<dbReference type="EMBL" id="CM056742">
    <property type="protein sequence ID" value="KAJ8679664.1"/>
    <property type="molecule type" value="Genomic_DNA"/>
</dbReference>
<comment type="caution">
    <text evidence="1">The sequence shown here is derived from an EMBL/GenBank/DDBJ whole genome shotgun (WGS) entry which is preliminary data.</text>
</comment>
<evidence type="ECO:0000313" key="1">
    <source>
        <dbReference type="EMBL" id="KAJ8679664.1"/>
    </source>
</evidence>
<name>A0ACC2P8Q9_9HYME</name>
<protein>
    <submittedName>
        <fullName evidence="1">Uncharacterized protein</fullName>
    </submittedName>
</protein>
<keyword evidence="2" id="KW-1185">Reference proteome</keyword>